<name>A0A212QCB9_9PROT</name>
<evidence type="ECO:0000259" key="3">
    <source>
        <dbReference type="PROSITE" id="PS50111"/>
    </source>
</evidence>
<dbReference type="PANTHER" id="PTHR32089:SF112">
    <property type="entry name" value="LYSOZYME-LIKE PROTEIN-RELATED"/>
    <property type="match status" value="1"/>
</dbReference>
<proteinExistence type="predicted"/>
<dbReference type="Gene3D" id="1.10.287.950">
    <property type="entry name" value="Methyl-accepting chemotaxis protein"/>
    <property type="match status" value="1"/>
</dbReference>
<protein>
    <submittedName>
        <fullName evidence="4">Methyl-accepting chemotaxis sensory transducer with Pas/Pac sensor</fullName>
    </submittedName>
</protein>
<dbReference type="PANTHER" id="PTHR32089">
    <property type="entry name" value="METHYL-ACCEPTING CHEMOTAXIS PROTEIN MCPB"/>
    <property type="match status" value="1"/>
</dbReference>
<sequence length="388" mass="41453">MFERLTAARRTAHSSASAAIDWIDDQGFFLQVIDQAPINVMVCDAETLVIRYANAASLHTLKSIEHLLPVTSDRIVGSCIDVFHRHPAHQRAMLADPANLPHRARIKLGQDYLDLFVTALMVKGAYKALLLTWSVATQEVRTADRFEREVKGAVQSLGQTVPELGQTASILDDASTDAASQARNAAEASRRLADTTDLIARHGGDVANVADKTQESVAATNRHVADLKAAANDINTVTDLIRSVAEQTNLLALNATIEAARAGEAGRGFAVVAAEVKALAAQTATATGDIASRIAQVGRHTDTVMAAITEMERETVRLRAATDAISGAVENQSGSTKEARQAIESLLAMSERTQEAAKSLTALGDGITQEVAALDKVTSIFLEDVRRK</sequence>
<evidence type="ECO:0000256" key="1">
    <source>
        <dbReference type="ARBA" id="ARBA00023224"/>
    </source>
</evidence>
<accession>A0A212QCB9</accession>
<gene>
    <name evidence="4" type="ORF">SAMN07250955_101552</name>
</gene>
<dbReference type="PROSITE" id="PS50111">
    <property type="entry name" value="CHEMOTAXIS_TRANSDUC_2"/>
    <property type="match status" value="1"/>
</dbReference>
<dbReference type="AlphaFoldDB" id="A0A212QCB9"/>
<dbReference type="GO" id="GO:0007165">
    <property type="term" value="P:signal transduction"/>
    <property type="evidence" value="ECO:0007669"/>
    <property type="project" value="UniProtKB-KW"/>
</dbReference>
<dbReference type="SMART" id="SM00283">
    <property type="entry name" value="MA"/>
    <property type="match status" value="1"/>
</dbReference>
<keyword evidence="1 2" id="KW-0807">Transducer</keyword>
<evidence type="ECO:0000256" key="2">
    <source>
        <dbReference type="PROSITE-ProRule" id="PRU00284"/>
    </source>
</evidence>
<dbReference type="Proteomes" id="UP000197065">
    <property type="component" value="Unassembled WGS sequence"/>
</dbReference>
<feature type="domain" description="Methyl-accepting transducer" evidence="3">
    <location>
        <begin position="135"/>
        <end position="368"/>
    </location>
</feature>
<dbReference type="Pfam" id="PF00015">
    <property type="entry name" value="MCPsignal"/>
    <property type="match status" value="1"/>
</dbReference>
<dbReference type="RefSeq" id="WP_088559826.1">
    <property type="nucleotide sequence ID" value="NZ_FYEH01000001.1"/>
</dbReference>
<evidence type="ECO:0000313" key="5">
    <source>
        <dbReference type="Proteomes" id="UP000197065"/>
    </source>
</evidence>
<keyword evidence="5" id="KW-1185">Reference proteome</keyword>
<dbReference type="InterPro" id="IPR004089">
    <property type="entry name" value="MCPsignal_dom"/>
</dbReference>
<dbReference type="Gene3D" id="3.30.450.20">
    <property type="entry name" value="PAS domain"/>
    <property type="match status" value="1"/>
</dbReference>
<dbReference type="OrthoDB" id="9797364at2"/>
<dbReference type="GO" id="GO:0016020">
    <property type="term" value="C:membrane"/>
    <property type="evidence" value="ECO:0007669"/>
    <property type="project" value="InterPro"/>
</dbReference>
<dbReference type="SUPFAM" id="SSF58104">
    <property type="entry name" value="Methyl-accepting chemotaxis protein (MCP) signaling domain"/>
    <property type="match status" value="1"/>
</dbReference>
<dbReference type="EMBL" id="FYEH01000001">
    <property type="protein sequence ID" value="SNB56867.1"/>
    <property type="molecule type" value="Genomic_DNA"/>
</dbReference>
<reference evidence="4 5" key="1">
    <citation type="submission" date="2017-06" db="EMBL/GenBank/DDBJ databases">
        <authorList>
            <person name="Kim H.J."/>
            <person name="Triplett B.A."/>
        </authorList>
    </citation>
    <scope>NUCLEOTIDE SEQUENCE [LARGE SCALE GENOMIC DNA]</scope>
    <source>
        <strain evidence="4 5">B29T1</strain>
    </source>
</reference>
<evidence type="ECO:0000313" key="4">
    <source>
        <dbReference type="EMBL" id="SNB56867.1"/>
    </source>
</evidence>
<organism evidence="4 5">
    <name type="scientific">Arboricoccus pini</name>
    <dbReference type="NCBI Taxonomy" id="1963835"/>
    <lineage>
        <taxon>Bacteria</taxon>
        <taxon>Pseudomonadati</taxon>
        <taxon>Pseudomonadota</taxon>
        <taxon>Alphaproteobacteria</taxon>
        <taxon>Geminicoccales</taxon>
        <taxon>Geminicoccaceae</taxon>
        <taxon>Arboricoccus</taxon>
    </lineage>
</organism>